<dbReference type="EMBL" id="JBJUIK010000003">
    <property type="protein sequence ID" value="KAL3533207.1"/>
    <property type="molecule type" value="Genomic_DNA"/>
</dbReference>
<dbReference type="AlphaFoldDB" id="A0ABD3APT9"/>
<dbReference type="Proteomes" id="UP001630127">
    <property type="component" value="Unassembled WGS sequence"/>
</dbReference>
<sequence>MAKQCKVGFVFRIIQQLGDEVFVRGHVIDYSPKIMNSFFGTPDIEGDDYSAFMRRYWGRRRDTRLEPKCSIDNNIVKRYLRQVDAPHPKRMK</sequence>
<evidence type="ECO:0000313" key="1">
    <source>
        <dbReference type="EMBL" id="KAL3533207.1"/>
    </source>
</evidence>
<organism evidence="1 2">
    <name type="scientific">Cinchona calisaya</name>
    <dbReference type="NCBI Taxonomy" id="153742"/>
    <lineage>
        <taxon>Eukaryota</taxon>
        <taxon>Viridiplantae</taxon>
        <taxon>Streptophyta</taxon>
        <taxon>Embryophyta</taxon>
        <taxon>Tracheophyta</taxon>
        <taxon>Spermatophyta</taxon>
        <taxon>Magnoliopsida</taxon>
        <taxon>eudicotyledons</taxon>
        <taxon>Gunneridae</taxon>
        <taxon>Pentapetalae</taxon>
        <taxon>asterids</taxon>
        <taxon>lamiids</taxon>
        <taxon>Gentianales</taxon>
        <taxon>Rubiaceae</taxon>
        <taxon>Cinchonoideae</taxon>
        <taxon>Cinchoneae</taxon>
        <taxon>Cinchona</taxon>
    </lineage>
</organism>
<reference evidence="1 2" key="1">
    <citation type="submission" date="2024-11" db="EMBL/GenBank/DDBJ databases">
        <title>A near-complete genome assembly of Cinchona calisaya.</title>
        <authorList>
            <person name="Lian D.C."/>
            <person name="Zhao X.W."/>
            <person name="Wei L."/>
        </authorList>
    </citation>
    <scope>NUCLEOTIDE SEQUENCE [LARGE SCALE GENOMIC DNA]</scope>
    <source>
        <tissue evidence="1">Nenye</tissue>
    </source>
</reference>
<evidence type="ECO:0000313" key="2">
    <source>
        <dbReference type="Proteomes" id="UP001630127"/>
    </source>
</evidence>
<name>A0ABD3APT9_9GENT</name>
<keyword evidence="2" id="KW-1185">Reference proteome</keyword>
<protein>
    <submittedName>
        <fullName evidence="1">Uncharacterized protein</fullName>
    </submittedName>
</protein>
<proteinExistence type="predicted"/>
<accession>A0ABD3APT9</accession>
<gene>
    <name evidence="1" type="ORF">ACH5RR_006728</name>
</gene>
<comment type="caution">
    <text evidence="1">The sequence shown here is derived from an EMBL/GenBank/DDBJ whole genome shotgun (WGS) entry which is preliminary data.</text>
</comment>